<dbReference type="KEGG" id="dci:103508847"/>
<dbReference type="Gene3D" id="2.60.40.10">
    <property type="entry name" value="Immunoglobulins"/>
    <property type="match status" value="1"/>
</dbReference>
<dbReference type="Gene3D" id="3.80.10.10">
    <property type="entry name" value="Ribonuclease Inhibitor"/>
    <property type="match status" value="2"/>
</dbReference>
<dbReference type="InterPro" id="IPR013783">
    <property type="entry name" value="Ig-like_fold"/>
</dbReference>
<reference evidence="10" key="1">
    <citation type="submission" date="2025-08" db="UniProtKB">
        <authorList>
            <consortium name="RefSeq"/>
        </authorList>
    </citation>
    <scope>IDENTIFICATION</scope>
</reference>
<dbReference type="STRING" id="121845.A0A1S3D0I3"/>
<feature type="domain" description="Ig-like" evidence="8">
    <location>
        <begin position="257"/>
        <end position="356"/>
    </location>
</feature>
<dbReference type="Pfam" id="PF13927">
    <property type="entry name" value="Ig_3"/>
    <property type="match status" value="1"/>
</dbReference>
<evidence type="ECO:0000256" key="3">
    <source>
        <dbReference type="ARBA" id="ARBA00022737"/>
    </source>
</evidence>
<keyword evidence="6" id="KW-0812">Transmembrane</keyword>
<dbReference type="PANTHER" id="PTHR45842">
    <property type="entry name" value="SYNAPTIC ADHESION-LIKE MOLECULE SALM"/>
    <property type="match status" value="1"/>
</dbReference>
<evidence type="ECO:0000256" key="4">
    <source>
        <dbReference type="ARBA" id="ARBA00023157"/>
    </source>
</evidence>
<organism evidence="9 10">
    <name type="scientific">Diaphorina citri</name>
    <name type="common">Asian citrus psyllid</name>
    <dbReference type="NCBI Taxonomy" id="121845"/>
    <lineage>
        <taxon>Eukaryota</taxon>
        <taxon>Metazoa</taxon>
        <taxon>Ecdysozoa</taxon>
        <taxon>Arthropoda</taxon>
        <taxon>Hexapoda</taxon>
        <taxon>Insecta</taxon>
        <taxon>Pterygota</taxon>
        <taxon>Neoptera</taxon>
        <taxon>Paraneoptera</taxon>
        <taxon>Hemiptera</taxon>
        <taxon>Sternorrhyncha</taxon>
        <taxon>Psylloidea</taxon>
        <taxon>Psyllidae</taxon>
        <taxon>Diaphorininae</taxon>
        <taxon>Diaphorina</taxon>
    </lineage>
</organism>
<keyword evidence="6" id="KW-1133">Transmembrane helix</keyword>
<protein>
    <submittedName>
        <fullName evidence="10">Leucine-rich repeat, immunoglobulin-like domain and transmembrane domain-containing protein 2</fullName>
    </submittedName>
</protein>
<evidence type="ECO:0000256" key="1">
    <source>
        <dbReference type="ARBA" id="ARBA00022614"/>
    </source>
</evidence>
<dbReference type="PROSITE" id="PS50835">
    <property type="entry name" value="IG_LIKE"/>
    <property type="match status" value="1"/>
</dbReference>
<dbReference type="InterPro" id="IPR007110">
    <property type="entry name" value="Ig-like_dom"/>
</dbReference>
<evidence type="ECO:0000259" key="8">
    <source>
        <dbReference type="PROSITE" id="PS50835"/>
    </source>
</evidence>
<dbReference type="Pfam" id="PF13855">
    <property type="entry name" value="LRR_8"/>
    <property type="match status" value="1"/>
</dbReference>
<dbReference type="SUPFAM" id="SSF48726">
    <property type="entry name" value="Immunoglobulin"/>
    <property type="match status" value="1"/>
</dbReference>
<feature type="transmembrane region" description="Helical" evidence="6">
    <location>
        <begin position="373"/>
        <end position="393"/>
    </location>
</feature>
<dbReference type="InterPro" id="IPR000483">
    <property type="entry name" value="Cys-rich_flank_reg_C"/>
</dbReference>
<dbReference type="FunFam" id="3.80.10.10:FF:000082">
    <property type="entry name" value="Leucine-rich repeat-containing 24"/>
    <property type="match status" value="1"/>
</dbReference>
<sequence>MKMYLVIVFFVLVVSVSSCPSTCICKWKGGKQWMECRDKFLITIPEAPESELTQVLDMSGNNLQILPKEAFRRAGLLNLQKLFLARCHIGQIDSGALDGLTNLIEIDLSDNLLTSIPSLTFQSVRFLRDLNLARNPISKIEKGAFQFVPGLVKLDMSESRLEHISPEAFTGAKSLESIKLNGNRLSHFPVRSVEPLLKLMMIELHDNPWVCDCNMRSIKMWLADKKNVPVQPACTGPERLSGKVFSDLHADDFACKPEIRMDSRYVEAVSSENATVVCRVDSIPPAAISWYWNGRLLLNNTAFSSYQRIFVIEQGEYERKSSLVLTNAQESDSGRFYCVAENRAGIADANFTLQVTYRGVGLPFLGGGHINGISLALFFLIILILIIIIYLLIRMRTITYPNSKNPAQIEVMANGNAHAVVNKTPSLTPVIETSSFTERKQFPPPSYHSTEMISPNGQLPNKTLHSVINISNPDLINDTRKPEGLSPEPHNDDVLFQNNYWNQNIRQPTNSELGFDSNDKTPIIDGVSIGGELDDNYPPDYGLPIVGQGQNELLPNNIHPNAKTLRVWQRGVPVLPPVNALKRVLSRGSPDEGYQEGSGTDV</sequence>
<dbReference type="GeneID" id="103508847"/>
<keyword evidence="5" id="KW-0325">Glycoprotein</keyword>
<evidence type="ECO:0000256" key="2">
    <source>
        <dbReference type="ARBA" id="ARBA00022729"/>
    </source>
</evidence>
<dbReference type="InterPro" id="IPR003599">
    <property type="entry name" value="Ig_sub"/>
</dbReference>
<evidence type="ECO:0000256" key="5">
    <source>
        <dbReference type="ARBA" id="ARBA00023180"/>
    </source>
</evidence>
<evidence type="ECO:0000313" key="10">
    <source>
        <dbReference type="RefSeq" id="XP_008471648.2"/>
    </source>
</evidence>
<keyword evidence="9" id="KW-1185">Reference proteome</keyword>
<dbReference type="AlphaFoldDB" id="A0A1S3D0I3"/>
<evidence type="ECO:0000256" key="7">
    <source>
        <dbReference type="SAM" id="SignalP"/>
    </source>
</evidence>
<dbReference type="InterPro" id="IPR036179">
    <property type="entry name" value="Ig-like_dom_sf"/>
</dbReference>
<dbReference type="RefSeq" id="XP_008471648.2">
    <property type="nucleotide sequence ID" value="XM_008473426.3"/>
</dbReference>
<dbReference type="CDD" id="cd00096">
    <property type="entry name" value="Ig"/>
    <property type="match status" value="1"/>
</dbReference>
<dbReference type="InterPro" id="IPR032675">
    <property type="entry name" value="LRR_dom_sf"/>
</dbReference>
<dbReference type="InterPro" id="IPR003591">
    <property type="entry name" value="Leu-rich_rpt_typical-subtyp"/>
</dbReference>
<keyword evidence="4" id="KW-1015">Disulfide bond</keyword>
<evidence type="ECO:0000256" key="6">
    <source>
        <dbReference type="SAM" id="Phobius"/>
    </source>
</evidence>
<keyword evidence="6" id="KW-0472">Membrane</keyword>
<evidence type="ECO:0000313" key="9">
    <source>
        <dbReference type="Proteomes" id="UP000079169"/>
    </source>
</evidence>
<dbReference type="PANTHER" id="PTHR45842:SF12">
    <property type="entry name" value="KEKKON 5, ISOFORM A"/>
    <property type="match status" value="1"/>
</dbReference>
<dbReference type="PROSITE" id="PS51450">
    <property type="entry name" value="LRR"/>
    <property type="match status" value="2"/>
</dbReference>
<dbReference type="GO" id="GO:0071944">
    <property type="term" value="C:cell periphery"/>
    <property type="evidence" value="ECO:0007669"/>
    <property type="project" value="UniProtKB-ARBA"/>
</dbReference>
<dbReference type="InterPro" id="IPR001611">
    <property type="entry name" value="Leu-rich_rpt"/>
</dbReference>
<dbReference type="SMART" id="SM00409">
    <property type="entry name" value="IG"/>
    <property type="match status" value="1"/>
</dbReference>
<feature type="signal peptide" evidence="7">
    <location>
        <begin position="1"/>
        <end position="18"/>
    </location>
</feature>
<proteinExistence type="predicted"/>
<dbReference type="SMART" id="SM00369">
    <property type="entry name" value="LRR_TYP"/>
    <property type="match status" value="6"/>
</dbReference>
<gene>
    <name evidence="10" type="primary">LOC103508847</name>
</gene>
<keyword evidence="3" id="KW-0677">Repeat</keyword>
<dbReference type="InterPro" id="IPR003598">
    <property type="entry name" value="Ig_sub2"/>
</dbReference>
<keyword evidence="1" id="KW-0433">Leucine-rich repeat</keyword>
<dbReference type="InterPro" id="IPR050467">
    <property type="entry name" value="LRFN"/>
</dbReference>
<feature type="chain" id="PRO_5018195972" evidence="7">
    <location>
        <begin position="19"/>
        <end position="602"/>
    </location>
</feature>
<dbReference type="SMART" id="SM00082">
    <property type="entry name" value="LRRCT"/>
    <property type="match status" value="1"/>
</dbReference>
<name>A0A1S3D0I3_DIACI</name>
<keyword evidence="2 7" id="KW-0732">Signal</keyword>
<dbReference type="SMART" id="SM00408">
    <property type="entry name" value="IGc2"/>
    <property type="match status" value="1"/>
</dbReference>
<dbReference type="SUPFAM" id="SSF52058">
    <property type="entry name" value="L domain-like"/>
    <property type="match status" value="1"/>
</dbReference>
<dbReference type="Proteomes" id="UP000079169">
    <property type="component" value="Unplaced"/>
</dbReference>
<dbReference type="PaxDb" id="121845-A0A1S3D0I3"/>
<dbReference type="PROSITE" id="PS51257">
    <property type="entry name" value="PROKAR_LIPOPROTEIN"/>
    <property type="match status" value="1"/>
</dbReference>
<accession>A0A1S3D0I3</accession>